<keyword evidence="2" id="KW-1185">Reference proteome</keyword>
<name>A0A8S0WBC7_9GAMM</name>
<evidence type="ECO:0000313" key="1">
    <source>
        <dbReference type="EMBL" id="CAA9891593.1"/>
    </source>
</evidence>
<dbReference type="AlphaFoldDB" id="A0A8S0WBC7"/>
<proteinExistence type="predicted"/>
<reference evidence="1 2" key="1">
    <citation type="submission" date="2020-02" db="EMBL/GenBank/DDBJ databases">
        <authorList>
            <person name="Hogendoorn C."/>
        </authorList>
    </citation>
    <scope>NUCLEOTIDE SEQUENCE [LARGE SCALE GENOMIC DNA]</scope>
    <source>
        <strain evidence="1">METHB21</strain>
    </source>
</reference>
<gene>
    <name evidence="1" type="ORF">METHB2_450008</name>
</gene>
<evidence type="ECO:0000313" key="2">
    <source>
        <dbReference type="Proteomes" id="UP000494216"/>
    </source>
</evidence>
<comment type="caution">
    <text evidence="1">The sequence shown here is derived from an EMBL/GenBank/DDBJ whole genome shotgun (WGS) entry which is preliminary data.</text>
</comment>
<accession>A0A8S0WBC7</accession>
<protein>
    <recommendedName>
        <fullName evidence="3">PilZ domain-containing protein</fullName>
    </recommendedName>
</protein>
<evidence type="ECO:0008006" key="3">
    <source>
        <dbReference type="Google" id="ProtNLM"/>
    </source>
</evidence>
<dbReference type="Proteomes" id="UP000494216">
    <property type="component" value="Unassembled WGS sequence"/>
</dbReference>
<dbReference type="EMBL" id="CADCXN010000075">
    <property type="protein sequence ID" value="CAA9891593.1"/>
    <property type="molecule type" value="Genomic_DNA"/>
</dbReference>
<sequence>MFAACPVLKIRPLPFAIDEIEFSVWLKTLTATDAPKCCKELMQVLKALNNHPMPDSIRLFFLEKLEPVLFRLTDRLIPGSVPESPSLPLLAEHHEIEIAVWACAELANGYALLSREESFRAGVYSVPQKSLIISHGLQALGKALLHISQTYKKPYAGFWLNCFQFYRLAQQNNLTTDAAASEAQAIDKAFKHILVFSLSNSNQFSPSEMRAIYDLLSRYSEHAKLLSVVPEKKFKGIPCIYLDKNLPPAIPDPAVHKEDENTLYIATVEVAGKILEASSDKNLHACPADKAMLLRLAKTLTLNPQRKYPRKKTADKQFGIIGFNDVIFYLRKQALTAEDPSGKGLINLPRPGELRELHLEIINPEQKSPTMRQSEYSSEQAVGIFTFDEAPLEVTRIDPEDIWNSRQKKEIQANIKLVDASEKGFGLIWISPDVQLRIGDILGLQNKDFSLAIGVIRRLAQSEEFGLFAGVEMLGINPQAIEFSNPGYPDSGMEAIYLPGEETESIILSTNNFRPAEFIFIYKAFKKIRYRITRHLTATALINQFAVVKS</sequence>
<organism evidence="1 2">
    <name type="scientific">Candidatus Methylobacter favarea</name>
    <dbReference type="NCBI Taxonomy" id="2707345"/>
    <lineage>
        <taxon>Bacteria</taxon>
        <taxon>Pseudomonadati</taxon>
        <taxon>Pseudomonadota</taxon>
        <taxon>Gammaproteobacteria</taxon>
        <taxon>Methylococcales</taxon>
        <taxon>Methylococcaceae</taxon>
        <taxon>Methylobacter</taxon>
    </lineage>
</organism>